<accession>A0A2K3KYU5</accession>
<feature type="domain" description="Reverse transcriptase" evidence="2">
    <location>
        <begin position="521"/>
        <end position="775"/>
    </location>
</feature>
<evidence type="ECO:0000256" key="1">
    <source>
        <dbReference type="SAM" id="MobiDB-lite"/>
    </source>
</evidence>
<dbReference type="AlphaFoldDB" id="A0A2K3KYU5"/>
<dbReference type="ExpressionAtlas" id="A0A2K3KYU5">
    <property type="expression patterns" value="baseline"/>
</dbReference>
<proteinExistence type="predicted"/>
<name>A0A2K3KYU5_TRIPR</name>
<dbReference type="EMBL" id="ASHM01023345">
    <property type="protein sequence ID" value="PNX71458.1"/>
    <property type="molecule type" value="Genomic_DNA"/>
</dbReference>
<dbReference type="STRING" id="57577.A0A2K3KYU5"/>
<dbReference type="InterPro" id="IPR000477">
    <property type="entry name" value="RT_dom"/>
</dbReference>
<dbReference type="Pfam" id="PF00078">
    <property type="entry name" value="RVT_1"/>
    <property type="match status" value="1"/>
</dbReference>
<dbReference type="InterPro" id="IPR043502">
    <property type="entry name" value="DNA/RNA_pol_sf"/>
</dbReference>
<dbReference type="SUPFAM" id="SSF56672">
    <property type="entry name" value="DNA/RNA polymerases"/>
    <property type="match status" value="1"/>
</dbReference>
<feature type="non-terminal residue" evidence="3">
    <location>
        <position position="1"/>
    </location>
</feature>
<dbReference type="PANTHER" id="PTHR31635">
    <property type="entry name" value="REVERSE TRANSCRIPTASE DOMAIN-CONTAINING PROTEIN-RELATED"/>
    <property type="match status" value="1"/>
</dbReference>
<dbReference type="Proteomes" id="UP000236291">
    <property type="component" value="Unassembled WGS sequence"/>
</dbReference>
<feature type="region of interest" description="Disordered" evidence="1">
    <location>
        <begin position="13"/>
        <end position="38"/>
    </location>
</feature>
<reference evidence="3 4" key="1">
    <citation type="journal article" date="2014" name="Am. J. Bot.">
        <title>Genome assembly and annotation for red clover (Trifolium pratense; Fabaceae).</title>
        <authorList>
            <person name="Istvanek J."/>
            <person name="Jaros M."/>
            <person name="Krenek A."/>
            <person name="Repkova J."/>
        </authorList>
    </citation>
    <scope>NUCLEOTIDE SEQUENCE [LARGE SCALE GENOMIC DNA]</scope>
    <source>
        <strain evidence="4">cv. Tatra</strain>
        <tissue evidence="3">Young leaves</tissue>
    </source>
</reference>
<protein>
    <submittedName>
        <fullName evidence="3">Ribonuclease H</fullName>
    </submittedName>
</protein>
<gene>
    <name evidence="3" type="ORF">L195_g027338</name>
</gene>
<reference evidence="3 4" key="2">
    <citation type="journal article" date="2017" name="Front. Plant Sci.">
        <title>Gene Classification and Mining of Molecular Markers Useful in Red Clover (Trifolium pratense) Breeding.</title>
        <authorList>
            <person name="Istvanek J."/>
            <person name="Dluhosova J."/>
            <person name="Dluhos P."/>
            <person name="Patkova L."/>
            <person name="Nedelnik J."/>
            <person name="Repkova J."/>
        </authorList>
    </citation>
    <scope>NUCLEOTIDE SEQUENCE [LARGE SCALE GENOMIC DNA]</scope>
    <source>
        <strain evidence="4">cv. Tatra</strain>
        <tissue evidence="3">Young leaves</tissue>
    </source>
</reference>
<sequence>CKVIGHHMENCKKWSKKEEVKENQDNNTKKKLPSDPRPVFVQVKDGKAQQGKTNEVINVEKEVINVEDISGKEQQSNLKEKENESIDKANMTTDITPEQLNETQKTDEIVLNPKALFQAQDQLLEKELNKHIEPDPNIASVSSSQGSFVKDTQVQVEPIGSSSPSDSLRVTPDRVIKDINFLNQSWANMIEAEEEAQEETEKRDFNVILGANEHRGRFSPARTPMNEFQSWTDSFNLIHLPTRGAEFTWNNGRGALIKHKSDHFPLLLEARLTSSSFVSHFKFMKMWTLHPDCKNIVAECWNTVVVGCPMFILSKKLKILKDKLKNWNRECFGNVHTLVISAEQKLQNIQDQIQYSGHTDDLLKEERVASTLYEEALNRQEAFWQEKARVKWHLEGDRNTKYFHRLAKIKTSTKLITTLQDGDNVLIDPNQIAEHVVKYYKNLFGTNTVLQDSLLTEEVIPKLVNDEVNALMTVLPSHDEIKAAVFALNKDSAPGPDGFGASFFQHYWDIVKNDVFSAVLEFFTSSWILPGFNSNIIALLPKTPDASSIDQYRPIAMANFKFKVITKIIADRLASIMPSIVSEEQRGFIHDRNIKECLCIASEAANLLHNKSFGGNLALKIDITKAFDTLEWSFLLKVLNSFGFNEVFCNWIHVILRSAFLSISINGKSHGYFNCTRGVRQGDPLSPLLFCLAEDVLSRQISKIVAEGKLNLIKGTRHVLVPSHSFYADDLMIFCKGNMAGLRELKSLFTRYAFESGQDHYLSTIWVFQFLKVSLVSVIFNQ</sequence>
<organism evidence="3 4">
    <name type="scientific">Trifolium pratense</name>
    <name type="common">Red clover</name>
    <dbReference type="NCBI Taxonomy" id="57577"/>
    <lineage>
        <taxon>Eukaryota</taxon>
        <taxon>Viridiplantae</taxon>
        <taxon>Streptophyta</taxon>
        <taxon>Embryophyta</taxon>
        <taxon>Tracheophyta</taxon>
        <taxon>Spermatophyta</taxon>
        <taxon>Magnoliopsida</taxon>
        <taxon>eudicotyledons</taxon>
        <taxon>Gunneridae</taxon>
        <taxon>Pentapetalae</taxon>
        <taxon>rosids</taxon>
        <taxon>fabids</taxon>
        <taxon>Fabales</taxon>
        <taxon>Fabaceae</taxon>
        <taxon>Papilionoideae</taxon>
        <taxon>50 kb inversion clade</taxon>
        <taxon>NPAAA clade</taxon>
        <taxon>Hologalegina</taxon>
        <taxon>IRL clade</taxon>
        <taxon>Trifolieae</taxon>
        <taxon>Trifolium</taxon>
    </lineage>
</organism>
<feature type="compositionally biased region" description="Basic and acidic residues" evidence="1">
    <location>
        <begin position="13"/>
        <end position="34"/>
    </location>
</feature>
<evidence type="ECO:0000259" key="2">
    <source>
        <dbReference type="PROSITE" id="PS50878"/>
    </source>
</evidence>
<dbReference type="CDD" id="cd01650">
    <property type="entry name" value="RT_nLTR_like"/>
    <property type="match status" value="1"/>
</dbReference>
<dbReference type="PANTHER" id="PTHR31635:SF196">
    <property type="entry name" value="REVERSE TRANSCRIPTASE DOMAIN-CONTAINING PROTEIN-RELATED"/>
    <property type="match status" value="1"/>
</dbReference>
<dbReference type="PROSITE" id="PS50878">
    <property type="entry name" value="RT_POL"/>
    <property type="match status" value="1"/>
</dbReference>
<evidence type="ECO:0000313" key="4">
    <source>
        <dbReference type="Proteomes" id="UP000236291"/>
    </source>
</evidence>
<comment type="caution">
    <text evidence="3">The sequence shown here is derived from an EMBL/GenBank/DDBJ whole genome shotgun (WGS) entry which is preliminary data.</text>
</comment>
<evidence type="ECO:0000313" key="3">
    <source>
        <dbReference type="EMBL" id="PNX71458.1"/>
    </source>
</evidence>